<evidence type="ECO:0000313" key="3">
    <source>
        <dbReference type="Proteomes" id="UP000249688"/>
    </source>
</evidence>
<evidence type="ECO:0000313" key="2">
    <source>
        <dbReference type="EMBL" id="PZW40799.1"/>
    </source>
</evidence>
<organism evidence="2 3">
    <name type="scientific">Humitalea rosea</name>
    <dbReference type="NCBI Taxonomy" id="990373"/>
    <lineage>
        <taxon>Bacteria</taxon>
        <taxon>Pseudomonadati</taxon>
        <taxon>Pseudomonadota</taxon>
        <taxon>Alphaproteobacteria</taxon>
        <taxon>Acetobacterales</taxon>
        <taxon>Roseomonadaceae</taxon>
        <taxon>Humitalea</taxon>
    </lineage>
</organism>
<feature type="domain" description="Glycosyltransferase 2-like" evidence="1">
    <location>
        <begin position="4"/>
        <end position="128"/>
    </location>
</feature>
<dbReference type="GO" id="GO:0016758">
    <property type="term" value="F:hexosyltransferase activity"/>
    <property type="evidence" value="ECO:0007669"/>
    <property type="project" value="UniProtKB-ARBA"/>
</dbReference>
<dbReference type="SUPFAM" id="SSF53448">
    <property type="entry name" value="Nucleotide-diphospho-sugar transferases"/>
    <property type="match status" value="1"/>
</dbReference>
<reference evidence="2 3" key="1">
    <citation type="submission" date="2018-06" db="EMBL/GenBank/DDBJ databases">
        <title>Genomic Encyclopedia of Archaeal and Bacterial Type Strains, Phase II (KMG-II): from individual species to whole genera.</title>
        <authorList>
            <person name="Goeker M."/>
        </authorList>
    </citation>
    <scope>NUCLEOTIDE SEQUENCE [LARGE SCALE GENOMIC DNA]</scope>
    <source>
        <strain evidence="2 3">DSM 24525</strain>
    </source>
</reference>
<dbReference type="AlphaFoldDB" id="A0A2W7I3L7"/>
<dbReference type="PANTHER" id="PTHR22916">
    <property type="entry name" value="GLYCOSYLTRANSFERASE"/>
    <property type="match status" value="1"/>
</dbReference>
<dbReference type="Proteomes" id="UP000249688">
    <property type="component" value="Unassembled WGS sequence"/>
</dbReference>
<dbReference type="OrthoDB" id="7989229at2"/>
<dbReference type="PANTHER" id="PTHR22916:SF3">
    <property type="entry name" value="UDP-GLCNAC:BETAGAL BETA-1,3-N-ACETYLGLUCOSAMINYLTRANSFERASE-LIKE PROTEIN 1"/>
    <property type="match status" value="1"/>
</dbReference>
<comment type="caution">
    <text evidence="2">The sequence shown here is derived from an EMBL/GenBank/DDBJ whole genome shotgun (WGS) entry which is preliminary data.</text>
</comment>
<evidence type="ECO:0000259" key="1">
    <source>
        <dbReference type="Pfam" id="PF00535"/>
    </source>
</evidence>
<sequence length="270" mass="29587">MIVTVVTPTLNAVAYLKECIESVRGNASGGIEVEHIIADGGSTDGTPEQAAACGVRVLSRPGSGLFERINQASMMASGELIGYLGADDVMLPGALAAVVGAYARGSRRWVVGGIRWIDEEGRSLGGLAAPPSWITPRMHVSLGWNPIMLIGTYFSRDFFAQLGGYDVDYQVSGDYEMLARALSSAPYTRLAVPVACFRRTGLNLSAVRHVRGMQENQMILSRFRPKSELERQGWRYGMKLWLNLSNPEWLACKLAERCGLRPRSQHVLHF</sequence>
<name>A0A2W7I3L7_9PROT</name>
<dbReference type="InterPro" id="IPR029044">
    <property type="entry name" value="Nucleotide-diphossugar_trans"/>
</dbReference>
<dbReference type="RefSeq" id="WP_111399664.1">
    <property type="nucleotide sequence ID" value="NZ_QKYU01000023.1"/>
</dbReference>
<dbReference type="EMBL" id="QKYU01000023">
    <property type="protein sequence ID" value="PZW40799.1"/>
    <property type="molecule type" value="Genomic_DNA"/>
</dbReference>
<gene>
    <name evidence="2" type="ORF">C8P66_1235</name>
</gene>
<dbReference type="Gene3D" id="3.90.550.10">
    <property type="entry name" value="Spore Coat Polysaccharide Biosynthesis Protein SpsA, Chain A"/>
    <property type="match status" value="1"/>
</dbReference>
<keyword evidence="2" id="KW-0808">Transferase</keyword>
<protein>
    <submittedName>
        <fullName evidence="2">Glycosyltransferase involved in cell wall biosynthesis</fullName>
    </submittedName>
</protein>
<dbReference type="InterPro" id="IPR001173">
    <property type="entry name" value="Glyco_trans_2-like"/>
</dbReference>
<accession>A0A2W7I3L7</accession>
<keyword evidence="3" id="KW-1185">Reference proteome</keyword>
<proteinExistence type="predicted"/>
<dbReference type="Pfam" id="PF00535">
    <property type="entry name" value="Glycos_transf_2"/>
    <property type="match status" value="1"/>
</dbReference>